<comment type="caution">
    <text evidence="1">The sequence shown here is derived from an EMBL/GenBank/DDBJ whole genome shotgun (WGS) entry which is preliminary data.</text>
</comment>
<name>A0AAE0GXN6_9CHLO</name>
<dbReference type="EMBL" id="LGRX02001484">
    <property type="protein sequence ID" value="KAK3286122.1"/>
    <property type="molecule type" value="Genomic_DNA"/>
</dbReference>
<keyword evidence="2" id="KW-1185">Reference proteome</keyword>
<proteinExistence type="predicted"/>
<accession>A0AAE0GXN6</accession>
<evidence type="ECO:0000313" key="1">
    <source>
        <dbReference type="EMBL" id="KAK3286122.1"/>
    </source>
</evidence>
<reference evidence="1 2" key="1">
    <citation type="journal article" date="2015" name="Genome Biol. Evol.">
        <title>Comparative Genomics of a Bacterivorous Green Alga Reveals Evolutionary Causalities and Consequences of Phago-Mixotrophic Mode of Nutrition.</title>
        <authorList>
            <person name="Burns J.A."/>
            <person name="Paasch A."/>
            <person name="Narechania A."/>
            <person name="Kim E."/>
        </authorList>
    </citation>
    <scope>NUCLEOTIDE SEQUENCE [LARGE SCALE GENOMIC DNA]</scope>
    <source>
        <strain evidence="1 2">PLY_AMNH</strain>
    </source>
</reference>
<organism evidence="1 2">
    <name type="scientific">Cymbomonas tetramitiformis</name>
    <dbReference type="NCBI Taxonomy" id="36881"/>
    <lineage>
        <taxon>Eukaryota</taxon>
        <taxon>Viridiplantae</taxon>
        <taxon>Chlorophyta</taxon>
        <taxon>Pyramimonadophyceae</taxon>
        <taxon>Pyramimonadales</taxon>
        <taxon>Pyramimonadaceae</taxon>
        <taxon>Cymbomonas</taxon>
    </lineage>
</organism>
<protein>
    <submittedName>
        <fullName evidence="1">Uncharacterized protein</fullName>
    </submittedName>
</protein>
<sequence length="94" mass="10539">MVQPLYDTIQATRFATGKEKDVPRPGVPAEHVQRLIEKFNKMDRIDKTKVNCKTIMDPFAGGSRILEHAKTFLKESLVRDLADAFKEFGGVCSG</sequence>
<dbReference type="AlphaFoldDB" id="A0AAE0GXN6"/>
<gene>
    <name evidence="1" type="ORF">CYMTET_6306</name>
</gene>
<evidence type="ECO:0000313" key="2">
    <source>
        <dbReference type="Proteomes" id="UP001190700"/>
    </source>
</evidence>
<dbReference type="Proteomes" id="UP001190700">
    <property type="component" value="Unassembled WGS sequence"/>
</dbReference>